<dbReference type="EC" id="3.1.26.5" evidence="7 8"/>
<keyword evidence="4 7" id="KW-0255">Endonuclease</keyword>
<dbReference type="InterPro" id="IPR000100">
    <property type="entry name" value="RNase_P"/>
</dbReference>
<proteinExistence type="inferred from homology"/>
<dbReference type="EMBL" id="AOMT01000013">
    <property type="protein sequence ID" value="KDN25437.1"/>
    <property type="molecule type" value="Genomic_DNA"/>
</dbReference>
<evidence type="ECO:0000256" key="2">
    <source>
        <dbReference type="ARBA" id="ARBA00022694"/>
    </source>
</evidence>
<dbReference type="Gene3D" id="3.30.230.10">
    <property type="match status" value="1"/>
</dbReference>
<evidence type="ECO:0000256" key="7">
    <source>
        <dbReference type="HAMAP-Rule" id="MF_00227"/>
    </source>
</evidence>
<keyword evidence="5 7" id="KW-0378">Hydrolase</keyword>
<dbReference type="GO" id="GO:0004526">
    <property type="term" value="F:ribonuclease P activity"/>
    <property type="evidence" value="ECO:0007669"/>
    <property type="project" value="UniProtKB-UniRule"/>
</dbReference>
<dbReference type="NCBIfam" id="TIGR00188">
    <property type="entry name" value="rnpA"/>
    <property type="match status" value="1"/>
</dbReference>
<dbReference type="PROSITE" id="PS00648">
    <property type="entry name" value="RIBONUCLEASE_P"/>
    <property type="match status" value="1"/>
</dbReference>
<evidence type="ECO:0000256" key="6">
    <source>
        <dbReference type="ARBA" id="ARBA00022884"/>
    </source>
</evidence>
<dbReference type="eggNOG" id="COG0594">
    <property type="taxonomic scope" value="Bacteria"/>
</dbReference>
<dbReference type="InterPro" id="IPR014721">
    <property type="entry name" value="Ribsml_uS5_D2-typ_fold_subgr"/>
</dbReference>
<evidence type="ECO:0000256" key="8">
    <source>
        <dbReference type="NCBIfam" id="TIGR00188"/>
    </source>
</evidence>
<keyword evidence="6 7" id="KW-0694">RNA-binding</keyword>
<dbReference type="AlphaFoldDB" id="A0A066UHS9"/>
<comment type="caution">
    <text evidence="9">The sequence shown here is derived from an EMBL/GenBank/DDBJ whole genome shotgun (WGS) entry which is preliminary data.</text>
</comment>
<comment type="similarity">
    <text evidence="7">Belongs to the RnpA family.</text>
</comment>
<keyword evidence="3 7" id="KW-0540">Nuclease</keyword>
<dbReference type="Proteomes" id="UP000035860">
    <property type="component" value="Unassembled WGS sequence"/>
</dbReference>
<keyword evidence="2 7" id="KW-0819">tRNA processing</keyword>
<gene>
    <name evidence="7" type="primary">rnpA</name>
    <name evidence="9" type="ORF">MBO_03627</name>
</gene>
<keyword evidence="10" id="KW-1185">Reference proteome</keyword>
<dbReference type="GO" id="GO:0030677">
    <property type="term" value="C:ribonuclease P complex"/>
    <property type="evidence" value="ECO:0007669"/>
    <property type="project" value="TreeGrafter"/>
</dbReference>
<evidence type="ECO:0000256" key="5">
    <source>
        <dbReference type="ARBA" id="ARBA00022801"/>
    </source>
</evidence>
<organism evidence="9 10">
    <name type="scientific">Moraxella bovoculi 237</name>
    <dbReference type="NCBI Taxonomy" id="743974"/>
    <lineage>
        <taxon>Bacteria</taxon>
        <taxon>Pseudomonadati</taxon>
        <taxon>Pseudomonadota</taxon>
        <taxon>Gammaproteobacteria</taxon>
        <taxon>Moraxellales</taxon>
        <taxon>Moraxellaceae</taxon>
        <taxon>Moraxella</taxon>
    </lineage>
</organism>
<dbReference type="GO" id="GO:0042781">
    <property type="term" value="F:3'-tRNA processing endoribonuclease activity"/>
    <property type="evidence" value="ECO:0007669"/>
    <property type="project" value="TreeGrafter"/>
</dbReference>
<dbReference type="RefSeq" id="WP_036363777.1">
    <property type="nucleotide sequence ID" value="NZ_AOMT01000013.1"/>
</dbReference>
<reference evidence="9 10" key="1">
    <citation type="journal article" date="2014" name="Genome Announc.">
        <title>Draft Genome Sequence of Moraxella bovoculi Strain 237T (ATCC BAA-1259T) Isolated from a Calf with Infectious Bovine Keratoconjunctivitis.</title>
        <authorList>
            <person name="Calcutt M.J."/>
            <person name="Foecking M.F."/>
            <person name="Martin N.T."/>
            <person name="Mhlanga-Mutangadura T."/>
            <person name="Reilly T.J."/>
        </authorList>
    </citation>
    <scope>NUCLEOTIDE SEQUENCE [LARGE SCALE GENOMIC DNA]</scope>
    <source>
        <strain evidence="9 10">237</strain>
    </source>
</reference>
<accession>A0A066UHS9</accession>
<dbReference type="OrthoDB" id="9796422at2"/>
<evidence type="ECO:0000256" key="4">
    <source>
        <dbReference type="ARBA" id="ARBA00022759"/>
    </source>
</evidence>
<dbReference type="HAMAP" id="MF_00227">
    <property type="entry name" value="RNase_P"/>
    <property type="match status" value="1"/>
</dbReference>
<comment type="catalytic activity">
    <reaction evidence="7">
        <text>Endonucleolytic cleavage of RNA, removing 5'-extranucleotides from tRNA precursor.</text>
        <dbReference type="EC" id="3.1.26.5"/>
    </reaction>
</comment>
<dbReference type="PANTHER" id="PTHR33992:SF1">
    <property type="entry name" value="RIBONUCLEASE P PROTEIN COMPONENT"/>
    <property type="match status" value="1"/>
</dbReference>
<dbReference type="SUPFAM" id="SSF54211">
    <property type="entry name" value="Ribosomal protein S5 domain 2-like"/>
    <property type="match status" value="1"/>
</dbReference>
<dbReference type="InterPro" id="IPR020539">
    <property type="entry name" value="RNase_P_CS"/>
</dbReference>
<sequence>MNSQNFHFTKDQRLLTPADFKHVFDSPIKKIHGDHCIMFVKHNDKNMPRLGLAITKKKLKQAVMRNKVKRVTREVFRLNQHEIADVDLVLIVKIGFTKDFDIMSDIVKIFEKIKYHYPKSS</sequence>
<protein>
    <recommendedName>
        <fullName evidence="7 8">Ribonuclease P protein component</fullName>
        <shortName evidence="7">RNase P protein</shortName>
        <shortName evidence="7">RNaseP protein</shortName>
        <ecNumber evidence="7 8">3.1.26.5</ecNumber>
    </recommendedName>
    <alternativeName>
        <fullName evidence="7">Protein C5</fullName>
    </alternativeName>
</protein>
<name>A0A066UHS9_9GAMM</name>
<comment type="function">
    <text evidence="1 7">RNaseP catalyzes the removal of the 5'-leader sequence from pre-tRNA to produce the mature 5'-terminus. It can also cleave other RNA substrates such as 4.5S RNA. The protein component plays an auxiliary but essential role in vivo by binding to the 5'-leader sequence and broadening the substrate specificity of the ribozyme.</text>
</comment>
<evidence type="ECO:0000313" key="10">
    <source>
        <dbReference type="Proteomes" id="UP000035860"/>
    </source>
</evidence>
<dbReference type="PANTHER" id="PTHR33992">
    <property type="entry name" value="RIBONUCLEASE P PROTEIN COMPONENT"/>
    <property type="match status" value="1"/>
</dbReference>
<dbReference type="InterPro" id="IPR020568">
    <property type="entry name" value="Ribosomal_Su5_D2-typ_SF"/>
</dbReference>
<comment type="subunit">
    <text evidence="7">Consists of a catalytic RNA component (M1 or rnpB) and a protein subunit.</text>
</comment>
<evidence type="ECO:0000256" key="3">
    <source>
        <dbReference type="ARBA" id="ARBA00022722"/>
    </source>
</evidence>
<dbReference type="GO" id="GO:0000049">
    <property type="term" value="F:tRNA binding"/>
    <property type="evidence" value="ECO:0007669"/>
    <property type="project" value="UniProtKB-UniRule"/>
</dbReference>
<dbReference type="GO" id="GO:0001682">
    <property type="term" value="P:tRNA 5'-leader removal"/>
    <property type="evidence" value="ECO:0007669"/>
    <property type="project" value="UniProtKB-UniRule"/>
</dbReference>
<dbReference type="Pfam" id="PF00825">
    <property type="entry name" value="Ribonuclease_P"/>
    <property type="match status" value="1"/>
</dbReference>
<evidence type="ECO:0000313" key="9">
    <source>
        <dbReference type="EMBL" id="KDN25437.1"/>
    </source>
</evidence>
<evidence type="ECO:0000256" key="1">
    <source>
        <dbReference type="ARBA" id="ARBA00002663"/>
    </source>
</evidence>